<comment type="catalytic activity">
    <reaction evidence="6">
        <text>hydrogencarbonate + H(+) = CO2 + H2O</text>
        <dbReference type="Rhea" id="RHEA:10748"/>
        <dbReference type="ChEBI" id="CHEBI:15377"/>
        <dbReference type="ChEBI" id="CHEBI:15378"/>
        <dbReference type="ChEBI" id="CHEBI:16526"/>
        <dbReference type="ChEBI" id="CHEBI:17544"/>
        <dbReference type="EC" id="4.2.1.1"/>
    </reaction>
</comment>
<proteinExistence type="inferred from homology"/>
<accession>B0DLX3</accession>
<dbReference type="SUPFAM" id="SSF51069">
    <property type="entry name" value="Carbonic anhydrase"/>
    <property type="match status" value="1"/>
</dbReference>
<dbReference type="GeneID" id="6080592"/>
<evidence type="ECO:0000313" key="8">
    <source>
        <dbReference type="EMBL" id="EDR04367.1"/>
    </source>
</evidence>
<dbReference type="GO" id="GO:0008270">
    <property type="term" value="F:zinc ion binding"/>
    <property type="evidence" value="ECO:0007669"/>
    <property type="project" value="InterPro"/>
</dbReference>
<dbReference type="PANTHER" id="PTHR18952">
    <property type="entry name" value="CARBONIC ANHYDRASE"/>
    <property type="match status" value="1"/>
</dbReference>
<feature type="domain" description="Alpha-carbonic anhydrase" evidence="7">
    <location>
        <begin position="1"/>
        <end position="188"/>
    </location>
</feature>
<dbReference type="InterPro" id="IPR001148">
    <property type="entry name" value="CA_dom"/>
</dbReference>
<evidence type="ECO:0000256" key="6">
    <source>
        <dbReference type="ARBA" id="ARBA00048348"/>
    </source>
</evidence>
<name>B0DLX3_LACBS</name>
<dbReference type="InterPro" id="IPR041891">
    <property type="entry name" value="Alpha_CA_prokaryot-like"/>
</dbReference>
<dbReference type="OrthoDB" id="429145at2759"/>
<dbReference type="PANTHER" id="PTHR18952:SF265">
    <property type="entry name" value="CARBONIC ANHYDRASE"/>
    <property type="match status" value="1"/>
</dbReference>
<dbReference type="GO" id="GO:0004089">
    <property type="term" value="F:carbonate dehydratase activity"/>
    <property type="evidence" value="ECO:0007669"/>
    <property type="project" value="UniProtKB-EC"/>
</dbReference>
<evidence type="ECO:0000256" key="3">
    <source>
        <dbReference type="ARBA" id="ARBA00022723"/>
    </source>
</evidence>
<dbReference type="RefSeq" id="XP_001884886.1">
    <property type="nucleotide sequence ID" value="XM_001884851.1"/>
</dbReference>
<dbReference type="InParanoid" id="B0DLX3"/>
<evidence type="ECO:0000256" key="5">
    <source>
        <dbReference type="ARBA" id="ARBA00023239"/>
    </source>
</evidence>
<sequence>MLPSKSAEFENLGSTVEAEVVINGTTIFERKTYSLKQYHFHTPAEHLIDAQFYPMGVHFVNIASDGSIFVLAALFELSLTGTNANLLAPLSAPLHAITKQGSSTTTGPLSFSNITNFFNIVSLFKYIGSLTTPPCTDGVTFLVADTFLPISPKAFSEFKSVLKFNARYVQNAPGEENLIEVAAGQLPK</sequence>
<dbReference type="EMBL" id="DS547118">
    <property type="protein sequence ID" value="EDR04367.1"/>
    <property type="molecule type" value="Genomic_DNA"/>
</dbReference>
<dbReference type="Proteomes" id="UP000001194">
    <property type="component" value="Unassembled WGS sequence"/>
</dbReference>
<dbReference type="InterPro" id="IPR036398">
    <property type="entry name" value="CA_dom_sf"/>
</dbReference>
<reference evidence="8 9" key="1">
    <citation type="journal article" date="2008" name="Nature">
        <title>The genome of Laccaria bicolor provides insights into mycorrhizal symbiosis.</title>
        <authorList>
            <person name="Martin F."/>
            <person name="Aerts A."/>
            <person name="Ahren D."/>
            <person name="Brun A."/>
            <person name="Danchin E.G.J."/>
            <person name="Duchaussoy F."/>
            <person name="Gibon J."/>
            <person name="Kohler A."/>
            <person name="Lindquist E."/>
            <person name="Pereda V."/>
            <person name="Salamov A."/>
            <person name="Shapiro H.J."/>
            <person name="Wuyts J."/>
            <person name="Blaudez D."/>
            <person name="Buee M."/>
            <person name="Brokstein P."/>
            <person name="Canbaeck B."/>
            <person name="Cohen D."/>
            <person name="Courty P.E."/>
            <person name="Coutinho P.M."/>
            <person name="Delaruelle C."/>
            <person name="Detter J.C."/>
            <person name="Deveau A."/>
            <person name="DiFazio S."/>
            <person name="Duplessis S."/>
            <person name="Fraissinet-Tachet L."/>
            <person name="Lucic E."/>
            <person name="Frey-Klett P."/>
            <person name="Fourrey C."/>
            <person name="Feussner I."/>
            <person name="Gay G."/>
            <person name="Grimwood J."/>
            <person name="Hoegger P.J."/>
            <person name="Jain P."/>
            <person name="Kilaru S."/>
            <person name="Labbe J."/>
            <person name="Lin Y.C."/>
            <person name="Legue V."/>
            <person name="Le Tacon F."/>
            <person name="Marmeisse R."/>
            <person name="Melayah D."/>
            <person name="Montanini B."/>
            <person name="Muratet M."/>
            <person name="Nehls U."/>
            <person name="Niculita-Hirzel H."/>
            <person name="Oudot-Le Secq M.P."/>
            <person name="Peter M."/>
            <person name="Quesneville H."/>
            <person name="Rajashekar B."/>
            <person name="Reich M."/>
            <person name="Rouhier N."/>
            <person name="Schmutz J."/>
            <person name="Yin T."/>
            <person name="Chalot M."/>
            <person name="Henrissat B."/>
            <person name="Kuees U."/>
            <person name="Lucas S."/>
            <person name="Van de Peer Y."/>
            <person name="Podila G.K."/>
            <person name="Polle A."/>
            <person name="Pukkila P.J."/>
            <person name="Richardson P.M."/>
            <person name="Rouze P."/>
            <person name="Sanders I.R."/>
            <person name="Stajich J.E."/>
            <person name="Tunlid A."/>
            <person name="Tuskan G."/>
            <person name="Grigoriev I.V."/>
        </authorList>
    </citation>
    <scope>NUCLEOTIDE SEQUENCE [LARGE SCALE GENOMIC DNA]</scope>
    <source>
        <strain evidence="9">S238N-H82 / ATCC MYA-4686</strain>
    </source>
</reference>
<dbReference type="PROSITE" id="PS51144">
    <property type="entry name" value="ALPHA_CA_2"/>
    <property type="match status" value="1"/>
</dbReference>
<dbReference type="STRING" id="486041.B0DLX3"/>
<dbReference type="CDD" id="cd03124">
    <property type="entry name" value="alpha_CA_prokaryotic_like"/>
    <property type="match status" value="1"/>
</dbReference>
<dbReference type="SMART" id="SM01057">
    <property type="entry name" value="Carb_anhydrase"/>
    <property type="match status" value="1"/>
</dbReference>
<dbReference type="KEGG" id="lbc:LACBIDRAFT_237891"/>
<evidence type="ECO:0000256" key="4">
    <source>
        <dbReference type="ARBA" id="ARBA00022833"/>
    </source>
</evidence>
<comment type="similarity">
    <text evidence="1">Belongs to the alpha-carbonic anhydrase family.</text>
</comment>
<keyword evidence="5" id="KW-0456">Lyase</keyword>
<gene>
    <name evidence="8" type="ORF">LACBIDRAFT_237891</name>
</gene>
<evidence type="ECO:0000256" key="1">
    <source>
        <dbReference type="ARBA" id="ARBA00010718"/>
    </source>
</evidence>
<evidence type="ECO:0000256" key="2">
    <source>
        <dbReference type="ARBA" id="ARBA00012925"/>
    </source>
</evidence>
<evidence type="ECO:0000259" key="7">
    <source>
        <dbReference type="PROSITE" id="PS51144"/>
    </source>
</evidence>
<keyword evidence="3" id="KW-0479">Metal-binding</keyword>
<keyword evidence="4" id="KW-0862">Zinc</keyword>
<organism evidence="9">
    <name type="scientific">Laccaria bicolor (strain S238N-H82 / ATCC MYA-4686)</name>
    <name type="common">Bicoloured deceiver</name>
    <name type="synonym">Laccaria laccata var. bicolor</name>
    <dbReference type="NCBI Taxonomy" id="486041"/>
    <lineage>
        <taxon>Eukaryota</taxon>
        <taxon>Fungi</taxon>
        <taxon>Dikarya</taxon>
        <taxon>Basidiomycota</taxon>
        <taxon>Agaricomycotina</taxon>
        <taxon>Agaricomycetes</taxon>
        <taxon>Agaricomycetidae</taxon>
        <taxon>Agaricales</taxon>
        <taxon>Agaricineae</taxon>
        <taxon>Hydnangiaceae</taxon>
        <taxon>Laccaria</taxon>
    </lineage>
</organism>
<dbReference type="EC" id="4.2.1.1" evidence="2"/>
<dbReference type="AlphaFoldDB" id="B0DLX3"/>
<protein>
    <recommendedName>
        <fullName evidence="2">carbonic anhydrase</fullName>
        <ecNumber evidence="2">4.2.1.1</ecNumber>
    </recommendedName>
</protein>
<dbReference type="InterPro" id="IPR023561">
    <property type="entry name" value="Carbonic_anhydrase_a-class"/>
</dbReference>
<evidence type="ECO:0000313" key="9">
    <source>
        <dbReference type="Proteomes" id="UP000001194"/>
    </source>
</evidence>
<dbReference type="Gene3D" id="3.10.200.10">
    <property type="entry name" value="Alpha carbonic anhydrase"/>
    <property type="match status" value="1"/>
</dbReference>
<dbReference type="Pfam" id="PF00194">
    <property type="entry name" value="Carb_anhydrase"/>
    <property type="match status" value="1"/>
</dbReference>
<dbReference type="HOGENOM" id="CLU_039326_0_2_1"/>
<keyword evidence="9" id="KW-1185">Reference proteome</keyword>